<dbReference type="FunFam" id="3.40.640.10:FF:000004">
    <property type="entry name" value="Acetylornithine aminotransferase"/>
    <property type="match status" value="1"/>
</dbReference>
<dbReference type="GO" id="GO:0042286">
    <property type="term" value="F:glutamate-1-semialdehyde 2,1-aminomutase activity"/>
    <property type="evidence" value="ECO:0007669"/>
    <property type="project" value="UniProtKB-EC"/>
</dbReference>
<dbReference type="InterPro" id="IPR015421">
    <property type="entry name" value="PyrdxlP-dep_Trfase_major"/>
</dbReference>
<keyword evidence="3" id="KW-0032">Aminotransferase</keyword>
<dbReference type="Gene3D" id="3.40.640.10">
    <property type="entry name" value="Type I PLP-dependent aspartate aminotransferase-like (Major domain)"/>
    <property type="match status" value="1"/>
</dbReference>
<dbReference type="PANTHER" id="PTHR11986">
    <property type="entry name" value="AMINOTRANSFERASE CLASS III"/>
    <property type="match status" value="1"/>
</dbReference>
<keyword evidence="2" id="KW-0663">Pyridoxal phosphate</keyword>
<comment type="caution">
    <text evidence="3">The sequence shown here is derived from an EMBL/GenBank/DDBJ whole genome shotgun (WGS) entry which is preliminary data.</text>
</comment>
<gene>
    <name evidence="3" type="ORF">LEA_14271</name>
</gene>
<keyword evidence="3" id="KW-0808">Transferase</keyword>
<dbReference type="InterPro" id="IPR005814">
    <property type="entry name" value="Aminotrans_3"/>
</dbReference>
<organism evidence="3">
    <name type="scientific">human gut metagenome</name>
    <dbReference type="NCBI Taxonomy" id="408170"/>
    <lineage>
        <taxon>unclassified sequences</taxon>
        <taxon>metagenomes</taxon>
        <taxon>organismal metagenomes</taxon>
    </lineage>
</organism>
<comment type="cofactor">
    <cofactor evidence="1">
        <name>pyridoxal 5'-phosphate</name>
        <dbReference type="ChEBI" id="CHEBI:597326"/>
    </cofactor>
</comment>
<dbReference type="AlphaFoldDB" id="K1SQI2"/>
<dbReference type="InterPro" id="IPR050103">
    <property type="entry name" value="Class-III_PLP-dep_AT"/>
</dbReference>
<proteinExistence type="predicted"/>
<dbReference type="InterPro" id="IPR015424">
    <property type="entry name" value="PyrdxlP-dep_Trfase"/>
</dbReference>
<feature type="non-terminal residue" evidence="3">
    <location>
        <position position="167"/>
    </location>
</feature>
<dbReference type="GO" id="GO:0042802">
    <property type="term" value="F:identical protein binding"/>
    <property type="evidence" value="ECO:0007669"/>
    <property type="project" value="TreeGrafter"/>
</dbReference>
<dbReference type="GO" id="GO:0008483">
    <property type="term" value="F:transaminase activity"/>
    <property type="evidence" value="ECO:0007669"/>
    <property type="project" value="UniProtKB-KW"/>
</dbReference>
<dbReference type="EC" id="5.4.3.8" evidence="3"/>
<dbReference type="GO" id="GO:0030170">
    <property type="term" value="F:pyridoxal phosphate binding"/>
    <property type="evidence" value="ECO:0007669"/>
    <property type="project" value="InterPro"/>
</dbReference>
<feature type="non-terminal residue" evidence="3">
    <location>
        <position position="1"/>
    </location>
</feature>
<sequence length="167" mass="18632">IQHTSNLYYNEPVAEAAKLLCEKSGFDKVLFCNSGAEANECAIKLARKYSFDRYGESRNTIISLVNSFHGRTMATITATGQEHYHKYFMPFMGGFKYAEAGDKKAFSELLDGTVCAVILEVIQGEGGVVITPRDYIEYIRELCDENDIVLIFDEVQTGVGRTGKLYA</sequence>
<protein>
    <submittedName>
        <fullName evidence="3">Aminotransferase class-III</fullName>
        <ecNumber evidence="3">5.4.3.8</ecNumber>
    </submittedName>
</protein>
<evidence type="ECO:0000313" key="3">
    <source>
        <dbReference type="EMBL" id="EKC57624.1"/>
    </source>
</evidence>
<dbReference type="EMBL" id="AJWY01009694">
    <property type="protein sequence ID" value="EKC57624.1"/>
    <property type="molecule type" value="Genomic_DNA"/>
</dbReference>
<dbReference type="Pfam" id="PF00202">
    <property type="entry name" value="Aminotran_3"/>
    <property type="match status" value="1"/>
</dbReference>
<dbReference type="SUPFAM" id="SSF53383">
    <property type="entry name" value="PLP-dependent transferases"/>
    <property type="match status" value="1"/>
</dbReference>
<name>K1SQI2_9ZZZZ</name>
<reference evidence="3" key="1">
    <citation type="journal article" date="2013" name="Environ. Microbiol.">
        <title>Microbiota from the distal guts of lean and obese adolescents exhibit partial functional redundancy besides clear differences in community structure.</title>
        <authorList>
            <person name="Ferrer M."/>
            <person name="Ruiz A."/>
            <person name="Lanza F."/>
            <person name="Haange S.B."/>
            <person name="Oberbach A."/>
            <person name="Till H."/>
            <person name="Bargiela R."/>
            <person name="Campoy C."/>
            <person name="Segura M.T."/>
            <person name="Richter M."/>
            <person name="von Bergen M."/>
            <person name="Seifert J."/>
            <person name="Suarez A."/>
        </authorList>
    </citation>
    <scope>NUCLEOTIDE SEQUENCE</scope>
</reference>
<evidence type="ECO:0000256" key="1">
    <source>
        <dbReference type="ARBA" id="ARBA00001933"/>
    </source>
</evidence>
<dbReference type="PANTHER" id="PTHR11986:SF113">
    <property type="entry name" value="SUCCINYLORNITHINE TRANSAMINASE"/>
    <property type="match status" value="1"/>
</dbReference>
<evidence type="ECO:0000256" key="2">
    <source>
        <dbReference type="ARBA" id="ARBA00022898"/>
    </source>
</evidence>
<accession>K1SQI2</accession>
<keyword evidence="3" id="KW-0413">Isomerase</keyword>